<keyword evidence="6" id="KW-0808">Transferase</keyword>
<evidence type="ECO:0000256" key="3">
    <source>
        <dbReference type="ARBA" id="ARBA00012513"/>
    </source>
</evidence>
<comment type="similarity">
    <text evidence="2">Belongs to the protein kinase superfamily. Ser/Thr protein kinase family.</text>
</comment>
<feature type="compositionally biased region" description="Polar residues" evidence="15">
    <location>
        <begin position="520"/>
        <end position="535"/>
    </location>
</feature>
<reference evidence="17" key="1">
    <citation type="journal article" date="2009" name="Rice">
        <title>De Novo Next Generation Sequencing of Plant Genomes.</title>
        <authorList>
            <person name="Rounsley S."/>
            <person name="Marri P.R."/>
            <person name="Yu Y."/>
            <person name="He R."/>
            <person name="Sisneros N."/>
            <person name="Goicoechea J.L."/>
            <person name="Lee S.J."/>
            <person name="Angelova A."/>
            <person name="Kudrna D."/>
            <person name="Luo M."/>
            <person name="Affourtit J."/>
            <person name="Desany B."/>
            <person name="Knight J."/>
            <person name="Niazi F."/>
            <person name="Egholm M."/>
            <person name="Wing R.A."/>
        </authorList>
    </citation>
    <scope>NUCLEOTIDE SEQUENCE [LARGE SCALE GENOMIC DNA]</scope>
    <source>
        <strain evidence="17">cv. IRGC 105608</strain>
    </source>
</reference>
<evidence type="ECO:0000256" key="8">
    <source>
        <dbReference type="ARBA" id="ARBA00022777"/>
    </source>
</evidence>
<keyword evidence="4" id="KW-1003">Cell membrane</keyword>
<comment type="subcellular location">
    <subcellularLocation>
        <location evidence="1">Cell membrane</location>
        <topology evidence="1">Lipid-anchor</topology>
    </subcellularLocation>
</comment>
<evidence type="ECO:0000256" key="4">
    <source>
        <dbReference type="ARBA" id="ARBA00022475"/>
    </source>
</evidence>
<dbReference type="InterPro" id="IPR008271">
    <property type="entry name" value="Ser/Thr_kinase_AS"/>
</dbReference>
<dbReference type="InterPro" id="IPR017441">
    <property type="entry name" value="Protein_kinase_ATP_BS"/>
</dbReference>
<dbReference type="Pfam" id="PF00069">
    <property type="entry name" value="Pkinase"/>
    <property type="match status" value="2"/>
</dbReference>
<evidence type="ECO:0000256" key="9">
    <source>
        <dbReference type="ARBA" id="ARBA00022840"/>
    </source>
</evidence>
<accession>A0A0D3G2R4</accession>
<evidence type="ECO:0000256" key="6">
    <source>
        <dbReference type="ARBA" id="ARBA00022679"/>
    </source>
</evidence>
<feature type="region of interest" description="Disordered" evidence="15">
    <location>
        <begin position="24"/>
        <end position="71"/>
    </location>
</feature>
<dbReference type="EnsemblPlants" id="OBART05G01800.1">
    <property type="protein sequence ID" value="OBART05G01800.1"/>
    <property type="gene ID" value="OBART05G01800"/>
</dbReference>
<evidence type="ECO:0000256" key="13">
    <source>
        <dbReference type="ARBA" id="ARBA00048679"/>
    </source>
</evidence>
<evidence type="ECO:0000256" key="12">
    <source>
        <dbReference type="ARBA" id="ARBA00047899"/>
    </source>
</evidence>
<dbReference type="SMART" id="SM00220">
    <property type="entry name" value="S_TKc"/>
    <property type="match status" value="2"/>
</dbReference>
<dbReference type="Gene3D" id="1.10.510.10">
    <property type="entry name" value="Transferase(Phosphotransferase) domain 1"/>
    <property type="match status" value="2"/>
</dbReference>
<protein>
    <recommendedName>
        <fullName evidence="3">non-specific serine/threonine protein kinase</fullName>
        <ecNumber evidence="3">2.7.11.1</ecNumber>
    </recommendedName>
</protein>
<feature type="domain" description="Protein kinase" evidence="16">
    <location>
        <begin position="90"/>
        <end position="366"/>
    </location>
</feature>
<dbReference type="eggNOG" id="KOG1187">
    <property type="taxonomic scope" value="Eukaryota"/>
</dbReference>
<dbReference type="PROSITE" id="PS50011">
    <property type="entry name" value="PROTEIN_KINASE_DOM"/>
    <property type="match status" value="2"/>
</dbReference>
<evidence type="ECO:0000313" key="18">
    <source>
        <dbReference type="Proteomes" id="UP000026960"/>
    </source>
</evidence>
<sequence length="908" mass="101274">MSFFSCFKPDKKMLSKRMEEMPFTVVKKASSQHGSSLKNSESDKSPRGHSNNKKSSVAAKNTEPPKRIPITAKAERSFTFRELATATNNFHPDCIVGEGGFGRVYKGQLEDGQVVAVKQMERNGFQGNREFLIEVMILGHLNHPNLVNLVGYCSDGDQRLLAYEYMALGSLADHLLDITPDQEPLSWRTRMKIAHGTAKGLEHLHEKMSPPVIYRDLKSPNILLDKDYNPKLSDFGLAKLGPFEGDKHVSTRVMGTFGYCAPEYVRTGMLSTKTDVYSFGVFLLELITGRRAVDTCRPVCEQILAYWAKPMLHDRRRYHELVDPLLRGDYPDKDFNQAAAVAAICIEDEASVRPYMSDIVVALGFLAEVPAGCEERINAEPQNRKDEDPSVTGNTKKDQSTFDRQRAVAEAIEWGSVRQKQMAQIKEKKAQPQGIVAPKTNKFQNRSNLAQPAQEPLGGLQTGVDLGMMSCFSCFKPEKKMKSKGMEAREVTVVKKHGASLKNSESEKLPCVSSDHKQSSEAAVNTEPHNGSPVTARTGKKFTFRELATATNNFRSDRLLGEGGFGRVYKGQLENGQLVAVKRLDLSGFQGNKEFLVEVMMLSLLNHPNLVSLVGYCSDGDQRLLVYEYMAHGSLADHLLENTPDQVPLSWHIRMKIAHGTAKGLEYLHEKANPPVIYRDLKSPNILLDNEYNPKLSDFGLAKLGPVGGKAHISTRVMGTYGYCAPEYIKTRQLTTKTDVYSFGVFLLELITGRRAVDSSRPECDQILVKWAKPMLKNPSRHHELVDPLLRGDYPRGDLNQAVAVAAMCLQEEASVRPYMSDTVVALGFLAEVPSGYKEKINTVPQNKQDKDPSFTGSTKQDQRSFDRQRAVTEAIEWGATRQKQKAQIQEKTSHLQGIVAPTETNRL</sequence>
<dbReference type="FunFam" id="3.30.200.20:FF:000244">
    <property type="entry name" value="Serine/threonine-protein kinase CDL1-like"/>
    <property type="match status" value="2"/>
</dbReference>
<dbReference type="PROSITE" id="PS00108">
    <property type="entry name" value="PROTEIN_KINASE_ST"/>
    <property type="match status" value="2"/>
</dbReference>
<dbReference type="CDD" id="cd14066">
    <property type="entry name" value="STKc_IRAK"/>
    <property type="match status" value="2"/>
</dbReference>
<evidence type="ECO:0000256" key="14">
    <source>
        <dbReference type="PROSITE-ProRule" id="PRU10141"/>
    </source>
</evidence>
<keyword evidence="10" id="KW-0472">Membrane</keyword>
<feature type="binding site" evidence="14">
    <location>
        <position position="582"/>
    </location>
    <ligand>
        <name>ATP</name>
        <dbReference type="ChEBI" id="CHEBI:30616"/>
    </ligand>
</feature>
<evidence type="ECO:0000256" key="11">
    <source>
        <dbReference type="ARBA" id="ARBA00023288"/>
    </source>
</evidence>
<dbReference type="SUPFAM" id="SSF56112">
    <property type="entry name" value="Protein kinase-like (PK-like)"/>
    <property type="match status" value="2"/>
</dbReference>
<keyword evidence="18" id="KW-1185">Reference proteome</keyword>
<evidence type="ECO:0000256" key="5">
    <source>
        <dbReference type="ARBA" id="ARBA00022527"/>
    </source>
</evidence>
<dbReference type="HOGENOM" id="CLU_000288_137_1_1"/>
<dbReference type="InterPro" id="IPR000719">
    <property type="entry name" value="Prot_kinase_dom"/>
</dbReference>
<feature type="compositionally biased region" description="Polar residues" evidence="15">
    <location>
        <begin position="29"/>
        <end position="39"/>
    </location>
</feature>
<evidence type="ECO:0000259" key="16">
    <source>
        <dbReference type="PROSITE" id="PS50011"/>
    </source>
</evidence>
<dbReference type="STRING" id="65489.A0A0D3G2R4"/>
<feature type="region of interest" description="Disordered" evidence="15">
    <location>
        <begin position="517"/>
        <end position="536"/>
    </location>
</feature>
<name>A0A0D3G2R4_9ORYZ</name>
<dbReference type="Gene3D" id="3.30.200.20">
    <property type="entry name" value="Phosphorylase Kinase, domain 1"/>
    <property type="match status" value="2"/>
</dbReference>
<dbReference type="PROSITE" id="PS00107">
    <property type="entry name" value="PROTEIN_KINASE_ATP"/>
    <property type="match status" value="2"/>
</dbReference>
<dbReference type="InterPro" id="IPR011009">
    <property type="entry name" value="Kinase-like_dom_sf"/>
</dbReference>
<dbReference type="GO" id="GO:0005524">
    <property type="term" value="F:ATP binding"/>
    <property type="evidence" value="ECO:0007669"/>
    <property type="project" value="UniProtKB-UniRule"/>
</dbReference>
<evidence type="ECO:0000256" key="2">
    <source>
        <dbReference type="ARBA" id="ARBA00008684"/>
    </source>
</evidence>
<dbReference type="AlphaFoldDB" id="A0A0D3G2R4"/>
<comment type="catalytic activity">
    <reaction evidence="12">
        <text>L-threonyl-[protein] + ATP = O-phospho-L-threonyl-[protein] + ADP + H(+)</text>
        <dbReference type="Rhea" id="RHEA:46608"/>
        <dbReference type="Rhea" id="RHEA-COMP:11060"/>
        <dbReference type="Rhea" id="RHEA-COMP:11605"/>
        <dbReference type="ChEBI" id="CHEBI:15378"/>
        <dbReference type="ChEBI" id="CHEBI:30013"/>
        <dbReference type="ChEBI" id="CHEBI:30616"/>
        <dbReference type="ChEBI" id="CHEBI:61977"/>
        <dbReference type="ChEBI" id="CHEBI:456216"/>
        <dbReference type="EC" id="2.7.11.1"/>
    </reaction>
</comment>
<comment type="catalytic activity">
    <reaction evidence="13">
        <text>L-seryl-[protein] + ATP = O-phospho-L-seryl-[protein] + ADP + H(+)</text>
        <dbReference type="Rhea" id="RHEA:17989"/>
        <dbReference type="Rhea" id="RHEA-COMP:9863"/>
        <dbReference type="Rhea" id="RHEA-COMP:11604"/>
        <dbReference type="ChEBI" id="CHEBI:15378"/>
        <dbReference type="ChEBI" id="CHEBI:29999"/>
        <dbReference type="ChEBI" id="CHEBI:30616"/>
        <dbReference type="ChEBI" id="CHEBI:83421"/>
        <dbReference type="ChEBI" id="CHEBI:456216"/>
        <dbReference type="EC" id="2.7.11.1"/>
    </reaction>
</comment>
<dbReference type="Gramene" id="OBART05G01800.1">
    <property type="protein sequence ID" value="OBART05G01800.1"/>
    <property type="gene ID" value="OBART05G01800"/>
</dbReference>
<dbReference type="FunFam" id="1.10.510.10:FF:000032">
    <property type="entry name" value="Serine/threonine-protein kinase PBS1"/>
    <property type="match status" value="2"/>
</dbReference>
<feature type="binding site" evidence="14">
    <location>
        <position position="118"/>
    </location>
    <ligand>
        <name>ATP</name>
        <dbReference type="ChEBI" id="CHEBI:30616"/>
    </ligand>
</feature>
<feature type="region of interest" description="Disordered" evidence="15">
    <location>
        <begin position="841"/>
        <end position="870"/>
    </location>
</feature>
<feature type="region of interest" description="Disordered" evidence="15">
    <location>
        <begin position="376"/>
        <end position="402"/>
    </location>
</feature>
<reference evidence="17" key="2">
    <citation type="submission" date="2015-03" db="UniProtKB">
        <authorList>
            <consortium name="EnsemblPlants"/>
        </authorList>
    </citation>
    <scope>IDENTIFICATION</scope>
</reference>
<dbReference type="PANTHER" id="PTHR47985:SF55">
    <property type="entry name" value="OS05G0125300 PROTEIN"/>
    <property type="match status" value="1"/>
</dbReference>
<evidence type="ECO:0000313" key="17">
    <source>
        <dbReference type="EnsemblPlants" id="OBART05G01800.1"/>
    </source>
</evidence>
<feature type="domain" description="Protein kinase" evidence="16">
    <location>
        <begin position="554"/>
        <end position="830"/>
    </location>
</feature>
<dbReference type="GO" id="GO:0004674">
    <property type="term" value="F:protein serine/threonine kinase activity"/>
    <property type="evidence" value="ECO:0007669"/>
    <property type="project" value="UniProtKB-KW"/>
</dbReference>
<dbReference type="EC" id="2.7.11.1" evidence="3"/>
<dbReference type="Proteomes" id="UP000026960">
    <property type="component" value="Chromosome 5"/>
</dbReference>
<dbReference type="GO" id="GO:0005886">
    <property type="term" value="C:plasma membrane"/>
    <property type="evidence" value="ECO:0007669"/>
    <property type="project" value="UniProtKB-SubCell"/>
</dbReference>
<keyword evidence="7 14" id="KW-0547">Nucleotide-binding</keyword>
<evidence type="ECO:0000256" key="15">
    <source>
        <dbReference type="SAM" id="MobiDB-lite"/>
    </source>
</evidence>
<evidence type="ECO:0000256" key="10">
    <source>
        <dbReference type="ARBA" id="ARBA00023136"/>
    </source>
</evidence>
<evidence type="ECO:0000256" key="7">
    <source>
        <dbReference type="ARBA" id="ARBA00022741"/>
    </source>
</evidence>
<keyword evidence="8" id="KW-0418">Kinase</keyword>
<keyword evidence="11" id="KW-0449">Lipoprotein</keyword>
<organism evidence="17">
    <name type="scientific">Oryza barthii</name>
    <dbReference type="NCBI Taxonomy" id="65489"/>
    <lineage>
        <taxon>Eukaryota</taxon>
        <taxon>Viridiplantae</taxon>
        <taxon>Streptophyta</taxon>
        <taxon>Embryophyta</taxon>
        <taxon>Tracheophyta</taxon>
        <taxon>Spermatophyta</taxon>
        <taxon>Magnoliopsida</taxon>
        <taxon>Liliopsida</taxon>
        <taxon>Poales</taxon>
        <taxon>Poaceae</taxon>
        <taxon>BOP clade</taxon>
        <taxon>Oryzoideae</taxon>
        <taxon>Oryzeae</taxon>
        <taxon>Oryzinae</taxon>
        <taxon>Oryza</taxon>
    </lineage>
</organism>
<proteinExistence type="inferred from homology"/>
<dbReference type="PaxDb" id="65489-OBART05G01800.1"/>
<evidence type="ECO:0000256" key="1">
    <source>
        <dbReference type="ARBA" id="ARBA00004193"/>
    </source>
</evidence>
<dbReference type="PANTHER" id="PTHR47985">
    <property type="entry name" value="OS07G0668900 PROTEIN"/>
    <property type="match status" value="1"/>
</dbReference>
<feature type="compositionally biased region" description="Basic and acidic residues" evidence="15">
    <location>
        <begin position="376"/>
        <end position="388"/>
    </location>
</feature>
<keyword evidence="9 14" id="KW-0067">ATP-binding</keyword>
<feature type="compositionally biased region" description="Basic and acidic residues" evidence="15">
    <location>
        <begin position="861"/>
        <end position="870"/>
    </location>
</feature>
<keyword evidence="5" id="KW-0723">Serine/threonine-protein kinase</keyword>